<dbReference type="InterPro" id="IPR002816">
    <property type="entry name" value="TraB/PrgY/GumN_fam"/>
</dbReference>
<dbReference type="AlphaFoldDB" id="A0A2P6U3E2"/>
<keyword evidence="1" id="KW-1133">Transmembrane helix</keyword>
<evidence type="ECO:0000256" key="1">
    <source>
        <dbReference type="SAM" id="Phobius"/>
    </source>
</evidence>
<reference evidence="2 3" key="1">
    <citation type="journal article" date="2018" name="Plant J.">
        <title>Genome sequences of Chlorella sorokiniana UTEX 1602 and Micractinium conductrix SAG 241.80: implications to maltose excretion by a green alga.</title>
        <authorList>
            <person name="Arriola M.B."/>
            <person name="Velmurugan N."/>
            <person name="Zhang Y."/>
            <person name="Plunkett M.H."/>
            <person name="Hondzo H."/>
            <person name="Barney B.M."/>
        </authorList>
    </citation>
    <scope>NUCLEOTIDE SEQUENCE [LARGE SCALE GENOMIC DNA]</scope>
    <source>
        <strain evidence="3">UTEX 1602</strain>
    </source>
</reference>
<organism evidence="2 3">
    <name type="scientific">Chlorella sorokiniana</name>
    <name type="common">Freshwater green alga</name>
    <dbReference type="NCBI Taxonomy" id="3076"/>
    <lineage>
        <taxon>Eukaryota</taxon>
        <taxon>Viridiplantae</taxon>
        <taxon>Chlorophyta</taxon>
        <taxon>core chlorophytes</taxon>
        <taxon>Trebouxiophyceae</taxon>
        <taxon>Chlorellales</taxon>
        <taxon>Chlorellaceae</taxon>
        <taxon>Chlorella clade</taxon>
        <taxon>Chlorella</taxon>
    </lineage>
</organism>
<evidence type="ECO:0000313" key="3">
    <source>
        <dbReference type="Proteomes" id="UP000239899"/>
    </source>
</evidence>
<dbReference type="PANTHER" id="PTHR21530:SF7">
    <property type="entry name" value="TRAB DOMAIN-CONTAINING PROTEIN"/>
    <property type="match status" value="1"/>
</dbReference>
<dbReference type="PANTHER" id="PTHR21530">
    <property type="entry name" value="PHEROMONE SHUTDOWN PROTEIN"/>
    <property type="match status" value="1"/>
</dbReference>
<dbReference type="Proteomes" id="UP000239899">
    <property type="component" value="Unassembled WGS sequence"/>
</dbReference>
<keyword evidence="3" id="KW-1185">Reference proteome</keyword>
<accession>A0A2P6U3E2</accession>
<feature type="transmembrane region" description="Helical" evidence="1">
    <location>
        <begin position="275"/>
        <end position="294"/>
    </location>
</feature>
<dbReference type="EMBL" id="LHPG02000002">
    <property type="protein sequence ID" value="PRW60821.1"/>
    <property type="molecule type" value="Genomic_DNA"/>
</dbReference>
<gene>
    <name evidence="2" type="ORF">C2E21_0978</name>
</gene>
<proteinExistence type="predicted"/>
<evidence type="ECO:0000313" key="2">
    <source>
        <dbReference type="EMBL" id="PRW60821.1"/>
    </source>
</evidence>
<comment type="caution">
    <text evidence="2">The sequence shown here is derived from an EMBL/GenBank/DDBJ whole genome shotgun (WGS) entry which is preliminary data.</text>
</comment>
<sequence>MDGTGAAQPQTLPGPLAVLTARPEGEEGELGPECTYYVLGTAHVSSESCEDVAKLIRAVRPQVVLVELCSERKPILTADKIKEPSLPEVLNEIRAGRATPFQGIYSWLLAKVGRNLDVMPGEEFRVALREAHAIGAQVVLGDRELTITLARVWHSLSLWEKFKLTGTLLWTGISMLDGEEMRQEMERLKETDAITEAIREFGKDFPGLIRPLLVERDQYMAFMLRKLSSRAHTVVAVVGAGHLQGIRQQWEQEIDIAEITRMPEQRQPLLRWRRVALLAAGGVLVSTALLRYGGRR</sequence>
<dbReference type="Pfam" id="PF01963">
    <property type="entry name" value="TraB_PrgY_gumN"/>
    <property type="match status" value="1"/>
</dbReference>
<dbReference type="InterPro" id="IPR046345">
    <property type="entry name" value="TraB_PrgY-like"/>
</dbReference>
<dbReference type="STRING" id="3076.A0A2P6U3E2"/>
<dbReference type="OrthoDB" id="48306at2759"/>
<dbReference type="CDD" id="cd14726">
    <property type="entry name" value="TraB_PrgY-like"/>
    <property type="match status" value="1"/>
</dbReference>
<keyword evidence="1" id="KW-0812">Transmembrane</keyword>
<protein>
    <submittedName>
        <fullName evidence="2">TraB domain-containing-like</fullName>
    </submittedName>
</protein>
<keyword evidence="1" id="KW-0472">Membrane</keyword>
<name>A0A2P6U3E2_CHLSO</name>